<organism evidence="2 3">
    <name type="scientific">Blastococcus saxobsidens (strain DD2)</name>
    <dbReference type="NCBI Taxonomy" id="1146883"/>
    <lineage>
        <taxon>Bacteria</taxon>
        <taxon>Bacillati</taxon>
        <taxon>Actinomycetota</taxon>
        <taxon>Actinomycetes</taxon>
        <taxon>Geodermatophilales</taxon>
        <taxon>Geodermatophilaceae</taxon>
        <taxon>Blastococcus</taxon>
    </lineage>
</organism>
<evidence type="ECO:0000313" key="2">
    <source>
        <dbReference type="EMBL" id="CCG02372.1"/>
    </source>
</evidence>
<gene>
    <name evidence="2" type="ordered locus">BLASA_1440</name>
</gene>
<dbReference type="HOGENOM" id="CLU_2448735_0_0_11"/>
<reference evidence="2 3" key="1">
    <citation type="journal article" date="2012" name="J. Bacteriol.">
        <title>Genome Sequence of Blastococcus saxobsidens DD2, a Stone-Inhabiting Bacterium.</title>
        <authorList>
            <person name="Chouaia B."/>
            <person name="Crotti E."/>
            <person name="Brusetti L."/>
            <person name="Daffonchio D."/>
            <person name="Essoussi I."/>
            <person name="Nouioui I."/>
            <person name="Sbissi I."/>
            <person name="Ghodhbane-Gtari F."/>
            <person name="Gtari M."/>
            <person name="Vacherie B."/>
            <person name="Barbe V."/>
            <person name="Medigue C."/>
            <person name="Gury J."/>
            <person name="Pujic P."/>
            <person name="Normand P."/>
        </authorList>
    </citation>
    <scope>NUCLEOTIDE SEQUENCE [LARGE SCALE GENOMIC DNA]</scope>
    <source>
        <strain evidence="2 3">DD2</strain>
    </source>
</reference>
<dbReference type="KEGG" id="bsd:BLASA_1440"/>
<dbReference type="AlphaFoldDB" id="H6RKF3"/>
<evidence type="ECO:0000256" key="1">
    <source>
        <dbReference type="SAM" id="MobiDB-lite"/>
    </source>
</evidence>
<feature type="compositionally biased region" description="Basic and acidic residues" evidence="1">
    <location>
        <begin position="39"/>
        <end position="50"/>
    </location>
</feature>
<sequence>MPPPGAPSVQRLFSLSEVTGGPSSPPVTASPLKPLWHPAADRRHSRRGENACEPLCPTPGPIEALIRREDDIHSGTANRANSIAVAGHP</sequence>
<dbReference type="Proteomes" id="UP000007517">
    <property type="component" value="Chromosome"/>
</dbReference>
<protein>
    <submittedName>
        <fullName evidence="2">Uncharacterized protein</fullName>
    </submittedName>
</protein>
<feature type="region of interest" description="Disordered" evidence="1">
    <location>
        <begin position="16"/>
        <end position="89"/>
    </location>
</feature>
<keyword evidence="3" id="KW-1185">Reference proteome</keyword>
<name>H6RKF3_BLASD</name>
<accession>H6RKF3</accession>
<proteinExistence type="predicted"/>
<dbReference type="EMBL" id="FO117623">
    <property type="protein sequence ID" value="CCG02372.1"/>
    <property type="molecule type" value="Genomic_DNA"/>
</dbReference>
<reference evidence="3" key="2">
    <citation type="submission" date="2012-02" db="EMBL/GenBank/DDBJ databases">
        <title>Complete genome sequence of Blastococcus saxobsidens strain DD2.</title>
        <authorList>
            <person name="Genoscope."/>
        </authorList>
    </citation>
    <scope>NUCLEOTIDE SEQUENCE [LARGE SCALE GENOMIC DNA]</scope>
    <source>
        <strain evidence="3">DD2</strain>
    </source>
</reference>
<evidence type="ECO:0000313" key="3">
    <source>
        <dbReference type="Proteomes" id="UP000007517"/>
    </source>
</evidence>